<evidence type="ECO:0000313" key="3">
    <source>
        <dbReference type="Proteomes" id="UP000430692"/>
    </source>
</evidence>
<feature type="compositionally biased region" description="Basic and acidic residues" evidence="1">
    <location>
        <begin position="431"/>
        <end position="473"/>
    </location>
</feature>
<comment type="caution">
    <text evidence="2">The sequence shown here is derived from an EMBL/GenBank/DDBJ whole genome shotgun (WGS) entry which is preliminary data.</text>
</comment>
<feature type="compositionally biased region" description="Basic and acidic residues" evidence="1">
    <location>
        <begin position="948"/>
        <end position="968"/>
    </location>
</feature>
<feature type="region of interest" description="Disordered" evidence="1">
    <location>
        <begin position="690"/>
        <end position="975"/>
    </location>
</feature>
<dbReference type="Proteomes" id="UP000430692">
    <property type="component" value="Unassembled WGS sequence"/>
</dbReference>
<dbReference type="AlphaFoldDB" id="A0A6I4VXJ4"/>
<dbReference type="Gene3D" id="1.10.510.10">
    <property type="entry name" value="Transferase(Phosphotransferase) domain 1"/>
    <property type="match status" value="1"/>
</dbReference>
<accession>A0A6I4VXJ4</accession>
<reference evidence="2 3" key="1">
    <citation type="submission" date="2019-12" db="EMBL/GenBank/DDBJ databases">
        <title>Whole-genome analyses of novel actinobacteria.</title>
        <authorList>
            <person name="Sahin N."/>
            <person name="Saygin H."/>
        </authorList>
    </citation>
    <scope>NUCLEOTIDE SEQUENCE [LARGE SCALE GENOMIC DNA]</scope>
    <source>
        <strain evidence="2 3">KC615</strain>
    </source>
</reference>
<feature type="region of interest" description="Disordered" evidence="1">
    <location>
        <begin position="378"/>
        <end position="477"/>
    </location>
</feature>
<feature type="region of interest" description="Disordered" evidence="1">
    <location>
        <begin position="237"/>
        <end position="257"/>
    </location>
</feature>
<dbReference type="InterPro" id="IPR011009">
    <property type="entry name" value="Kinase-like_dom_sf"/>
</dbReference>
<feature type="region of interest" description="Disordered" evidence="1">
    <location>
        <begin position="652"/>
        <end position="677"/>
    </location>
</feature>
<name>A0A6I4VXJ4_9BACL</name>
<sequence>MAFFEVGGVYRQKYLIESVVPFFQGELAIAVYEDKRYYLQSASLNRQAPLRAISQYRNLKLPQVIPYLDVFDEPGMLVFIRPYVEIRPLREIITTQELSEEQVVKWVKELLHVEAVLRSKPMSMYLLLDLRNVGIDSQNELKLFFCGLEQIMVYESKLDWGTFIYSMLSGQFLDGPILKLPRNFKVSRPMARLIQKSFKEYKVPPVLEQVEIFENKNTSGGLLGKFWGEKKEENSTLLVPTTSKSKSSADTYFTPTNRPIHRADRTVEEPVIRKSFSPSTTTVTHKSLYNETDQERVVIQERGSLVKEDDTKSLEQTENTPSNDQTESSVATVFQDEAKEETIVQEPVEQEIEPEDPSVWETDEDDFSFEEPLVGVKDEASEIGKETRPVFQTEIPTKADEEEGQVTFREIEVAPSVSDKTEETISPLADQLKEESKPTVEEISSEEKPVEETKKEQAKEEESIKEESKKTHPDANLTTIKVSPALAQLEGQDLSQSFVLKLNKQQEELEKEQQERLKKMREEYERRERELIEEHRRKLEVEQKRLLEEQRQKLAKLQEEARLAKERKRKEELRKAKLAKVRKQFVEKQKAILEKEEKAYKERQEVLLAKLLIEYEERKAALLKQQEEEYHSRTKAQLAALQEEQERIEATINEEELIEKPKAANPSMVEESAKKENKVEITPQVEFTFEEEKSSAEITSESDDLIWNDPKDSNDQVVDTVDESAIFKETEPVSKEENAEIENVFAEVLPPNKVESEKEPKETEKPKETIVKDSVQVIEPKEKNLEEASHESEVVTAKPEKVGKDSEEKRVIETESKPEVETRQEDSTEEDESSDETQEATGEDAPKKKRRRRRRRRKKKTTDGADGVTEEVAAAVSSSTQESNSSSSEETNSMEEARKRRELELQQMEQELLEMEQKDALMNPKSKPEKKPKEKQSNKKPANKSTKPKQEEKPNQEEQAKKVVEPKQSEVSQTPVVAKKTEVPIVKDTTEHATLAKQFEQYLKLFKKKK</sequence>
<feature type="compositionally biased region" description="Acidic residues" evidence="1">
    <location>
        <begin position="827"/>
        <end position="842"/>
    </location>
</feature>
<proteinExistence type="predicted"/>
<feature type="compositionally biased region" description="Basic and acidic residues" evidence="1">
    <location>
        <begin position="303"/>
        <end position="315"/>
    </location>
</feature>
<feature type="compositionally biased region" description="Polar residues" evidence="1">
    <location>
        <begin position="316"/>
        <end position="329"/>
    </location>
</feature>
<feature type="compositionally biased region" description="Basic and acidic residues" evidence="1">
    <location>
        <begin position="754"/>
        <end position="771"/>
    </location>
</feature>
<gene>
    <name evidence="2" type="ORF">GSM42_18020</name>
</gene>
<evidence type="ECO:0000313" key="2">
    <source>
        <dbReference type="EMBL" id="MXQ55583.1"/>
    </source>
</evidence>
<feature type="region of interest" description="Disordered" evidence="1">
    <location>
        <begin position="303"/>
        <end position="329"/>
    </location>
</feature>
<dbReference type="SUPFAM" id="SSF56112">
    <property type="entry name" value="Protein kinase-like (PK-like)"/>
    <property type="match status" value="1"/>
</dbReference>
<feature type="compositionally biased region" description="Basic and acidic residues" evidence="1">
    <location>
        <begin position="895"/>
        <end position="904"/>
    </location>
</feature>
<keyword evidence="3" id="KW-1185">Reference proteome</keyword>
<feature type="compositionally biased region" description="Low complexity" evidence="1">
    <location>
        <begin position="877"/>
        <end position="891"/>
    </location>
</feature>
<protein>
    <submittedName>
        <fullName evidence="2">Uncharacterized protein</fullName>
    </submittedName>
</protein>
<feature type="compositionally biased region" description="Basic and acidic residues" evidence="1">
    <location>
        <begin position="378"/>
        <end position="388"/>
    </location>
</feature>
<feature type="compositionally biased region" description="Basic and acidic residues" evidence="1">
    <location>
        <begin position="725"/>
        <end position="738"/>
    </location>
</feature>
<evidence type="ECO:0000256" key="1">
    <source>
        <dbReference type="SAM" id="MobiDB-lite"/>
    </source>
</evidence>
<feature type="compositionally biased region" description="Basic and acidic residues" evidence="1">
    <location>
        <begin position="779"/>
        <end position="826"/>
    </location>
</feature>
<dbReference type="RefSeq" id="WP_160802935.1">
    <property type="nucleotide sequence ID" value="NZ_WUUL01000016.1"/>
</dbReference>
<feature type="compositionally biased region" description="Basic and acidic residues" evidence="1">
    <location>
        <begin position="926"/>
        <end position="937"/>
    </location>
</feature>
<dbReference type="EMBL" id="WUUL01000016">
    <property type="protein sequence ID" value="MXQ55583.1"/>
    <property type="molecule type" value="Genomic_DNA"/>
</dbReference>
<feature type="compositionally biased region" description="Basic residues" evidence="1">
    <location>
        <begin position="847"/>
        <end position="860"/>
    </location>
</feature>
<organism evidence="2 3">
    <name type="scientific">Shimazuella alba</name>
    <dbReference type="NCBI Taxonomy" id="2690964"/>
    <lineage>
        <taxon>Bacteria</taxon>
        <taxon>Bacillati</taxon>
        <taxon>Bacillota</taxon>
        <taxon>Bacilli</taxon>
        <taxon>Bacillales</taxon>
        <taxon>Thermoactinomycetaceae</taxon>
        <taxon>Shimazuella</taxon>
    </lineage>
</organism>